<dbReference type="InterPro" id="IPR001387">
    <property type="entry name" value="Cro/C1-type_HTH"/>
</dbReference>
<dbReference type="GeneID" id="67041163"/>
<dbReference type="RefSeq" id="WP_010745281.1">
    <property type="nucleotide sequence ID" value="NZ_BAAAXM010000015.1"/>
</dbReference>
<reference evidence="2" key="1">
    <citation type="submission" date="2023-03" db="EMBL/GenBank/DDBJ databases">
        <authorList>
            <person name="Shen W."/>
            <person name="Cai J."/>
        </authorList>
    </citation>
    <scope>NUCLEOTIDE SEQUENCE</scope>
    <source>
        <strain evidence="2">B646-2</strain>
    </source>
</reference>
<dbReference type="EMBL" id="JARPXM010000006">
    <property type="protein sequence ID" value="MDT2538098.1"/>
    <property type="molecule type" value="Genomic_DNA"/>
</dbReference>
<dbReference type="SUPFAM" id="SSF47413">
    <property type="entry name" value="lambda repressor-like DNA-binding domains"/>
    <property type="match status" value="1"/>
</dbReference>
<dbReference type="GO" id="GO:0003677">
    <property type="term" value="F:DNA binding"/>
    <property type="evidence" value="ECO:0007669"/>
    <property type="project" value="InterPro"/>
</dbReference>
<organism evidence="2 3">
    <name type="scientific">Enterococcus raffinosus</name>
    <dbReference type="NCBI Taxonomy" id="71452"/>
    <lineage>
        <taxon>Bacteria</taxon>
        <taxon>Bacillati</taxon>
        <taxon>Bacillota</taxon>
        <taxon>Bacilli</taxon>
        <taxon>Lactobacillales</taxon>
        <taxon>Enterococcaceae</taxon>
        <taxon>Enterococcus</taxon>
    </lineage>
</organism>
<protein>
    <submittedName>
        <fullName evidence="2">Helix-turn-helix domain-containing protein</fullName>
    </submittedName>
</protein>
<evidence type="ECO:0000259" key="1">
    <source>
        <dbReference type="Pfam" id="PF13443"/>
    </source>
</evidence>
<dbReference type="AlphaFoldDB" id="A0AAW8SVM6"/>
<sequence length="177" mass="20278">MKNVLDIYLKKKGITRSELSKKEELSEQKLARISKQNPDSYSEETLELLAKGLATTPAEVLEELRSIRDSDALYQVTNINELRQKVKEKEEEFLVEGDFRELLKEIEGSRVSETAELGFQLGSGGSGTVLAQAVLRVMNFFEEDTKLENLKQDIAQLYTIEFINEEEAKLRLKQLDY</sequence>
<comment type="caution">
    <text evidence="2">The sequence shown here is derived from an EMBL/GenBank/DDBJ whole genome shotgun (WGS) entry which is preliminary data.</text>
</comment>
<dbReference type="Pfam" id="PF13443">
    <property type="entry name" value="HTH_26"/>
    <property type="match status" value="1"/>
</dbReference>
<dbReference type="Gene3D" id="1.10.260.40">
    <property type="entry name" value="lambda repressor-like DNA-binding domains"/>
    <property type="match status" value="1"/>
</dbReference>
<accession>A0AAW8SVM6</accession>
<dbReference type="Proteomes" id="UP001249240">
    <property type="component" value="Unassembled WGS sequence"/>
</dbReference>
<gene>
    <name evidence="2" type="ORF">P7D78_08175</name>
</gene>
<proteinExistence type="predicted"/>
<feature type="domain" description="HTH cro/C1-type" evidence="1">
    <location>
        <begin position="5"/>
        <end position="62"/>
    </location>
</feature>
<evidence type="ECO:0000313" key="2">
    <source>
        <dbReference type="EMBL" id="MDT2538098.1"/>
    </source>
</evidence>
<name>A0AAW8SVM6_9ENTE</name>
<evidence type="ECO:0000313" key="3">
    <source>
        <dbReference type="Proteomes" id="UP001249240"/>
    </source>
</evidence>
<dbReference type="InterPro" id="IPR010982">
    <property type="entry name" value="Lambda_DNA-bd_dom_sf"/>
</dbReference>